<dbReference type="EMBL" id="JABEMB010000001">
    <property type="protein sequence ID" value="NNH02454.1"/>
    <property type="molecule type" value="Genomic_DNA"/>
</dbReference>
<evidence type="ECO:0000256" key="2">
    <source>
        <dbReference type="SAM" id="Phobius"/>
    </source>
</evidence>
<evidence type="ECO:0000259" key="3">
    <source>
        <dbReference type="SMART" id="SM00894"/>
    </source>
</evidence>
<keyword evidence="2" id="KW-1133">Transmembrane helix</keyword>
<keyword evidence="2" id="KW-0472">Membrane</keyword>
<feature type="transmembrane region" description="Helical" evidence="2">
    <location>
        <begin position="29"/>
        <end position="45"/>
    </location>
</feature>
<feature type="transmembrane region" description="Helical" evidence="2">
    <location>
        <begin position="82"/>
        <end position="105"/>
    </location>
</feature>
<reference evidence="4 5" key="1">
    <citation type="submission" date="2020-05" db="EMBL/GenBank/DDBJ databases">
        <title>MicrobeNet Type strains.</title>
        <authorList>
            <person name="Nicholson A.C."/>
        </authorList>
    </citation>
    <scope>NUCLEOTIDE SEQUENCE [LARGE SCALE GENOMIC DNA]</scope>
    <source>
        <strain evidence="4 5">JCM 14282</strain>
    </source>
</reference>
<dbReference type="AlphaFoldDB" id="A0A7Y2LYF5"/>
<organism evidence="4 5">
    <name type="scientific">Microbacterium ulmi</name>
    <dbReference type="NCBI Taxonomy" id="179095"/>
    <lineage>
        <taxon>Bacteria</taxon>
        <taxon>Bacillati</taxon>
        <taxon>Actinomycetota</taxon>
        <taxon>Actinomycetes</taxon>
        <taxon>Micrococcales</taxon>
        <taxon>Microbacteriaceae</taxon>
        <taxon>Microbacterium</taxon>
    </lineage>
</organism>
<protein>
    <submittedName>
        <fullName evidence="4">Thermonuclease family protein</fullName>
    </submittedName>
</protein>
<comment type="caution">
    <text evidence="4">The sequence shown here is derived from an EMBL/GenBank/DDBJ whole genome shotgun (WGS) entry which is preliminary data.</text>
</comment>
<evidence type="ECO:0000313" key="4">
    <source>
        <dbReference type="EMBL" id="NNH02454.1"/>
    </source>
</evidence>
<name>A0A7Y2LYF5_9MICO</name>
<dbReference type="InterPro" id="IPR016071">
    <property type="entry name" value="Staphylococal_nuclease_OB-fold"/>
</dbReference>
<keyword evidence="5" id="KW-1185">Reference proteome</keyword>
<dbReference type="Gene3D" id="2.40.50.90">
    <property type="match status" value="1"/>
</dbReference>
<feature type="domain" description="Excalibur calcium-binding" evidence="3">
    <location>
        <begin position="297"/>
        <end position="334"/>
    </location>
</feature>
<evidence type="ECO:0000313" key="5">
    <source>
        <dbReference type="Proteomes" id="UP000543598"/>
    </source>
</evidence>
<dbReference type="InterPro" id="IPR035437">
    <property type="entry name" value="SNase_OB-fold_sf"/>
</dbReference>
<evidence type="ECO:0000256" key="1">
    <source>
        <dbReference type="SAM" id="MobiDB-lite"/>
    </source>
</evidence>
<gene>
    <name evidence="4" type="ORF">HLA99_01035</name>
</gene>
<dbReference type="RefSeq" id="WP_167040939.1">
    <property type="nucleotide sequence ID" value="NZ_BAAANA010000003.1"/>
</dbReference>
<dbReference type="Pfam" id="PF05901">
    <property type="entry name" value="Excalibur"/>
    <property type="match status" value="1"/>
</dbReference>
<feature type="region of interest" description="Disordered" evidence="1">
    <location>
        <begin position="1"/>
        <end position="22"/>
    </location>
</feature>
<feature type="transmembrane region" description="Helical" evidence="2">
    <location>
        <begin position="51"/>
        <end position="70"/>
    </location>
</feature>
<keyword evidence="2" id="KW-0812">Transmembrane</keyword>
<dbReference type="SUPFAM" id="SSF50199">
    <property type="entry name" value="Staphylococcal nuclease"/>
    <property type="match status" value="1"/>
</dbReference>
<feature type="compositionally biased region" description="Pro residues" evidence="1">
    <location>
        <begin position="261"/>
        <end position="286"/>
    </location>
</feature>
<dbReference type="InterPro" id="IPR008613">
    <property type="entry name" value="Excalibur_Ca-bd_domain"/>
</dbReference>
<feature type="region of interest" description="Disordered" evidence="1">
    <location>
        <begin position="116"/>
        <end position="139"/>
    </location>
</feature>
<dbReference type="Proteomes" id="UP000543598">
    <property type="component" value="Unassembled WGS sequence"/>
</dbReference>
<sequence>MSEPTQESTAVIGLTPPPARRAPKAKRRLPVWAWVLIGIGAFGLGVLLSPIFVVIFLIVLVTGIVALAKNTPTWLRLRDRKVAIWVTAVSAVGLLITGSLANVVLAGATDDEPVAFSAGSSAESTQSPAPPSPTPTPTTASAVTLLSVVDGDTIDTSAGEVRLIGIDTPEIGLWGYDQASAELAAFLGGGTLTLVAVDGRDDSDQYGRLLRYVRVGGQDAGSHMIETGWAVARYDSRDGYGAHPLESEYVTLDAQHDMPSEPAPAPVAPAPAPVAPAPVAPAPAEPAQPVAPATDPQFRTCRDANQAGYGNYQQGVDPEYNWYQDRDHDGWVCEF</sequence>
<dbReference type="Pfam" id="PF00565">
    <property type="entry name" value="SNase"/>
    <property type="match status" value="1"/>
</dbReference>
<feature type="region of interest" description="Disordered" evidence="1">
    <location>
        <begin position="257"/>
        <end position="294"/>
    </location>
</feature>
<accession>A0A7Y2LYF5</accession>
<dbReference type="SMART" id="SM00894">
    <property type="entry name" value="Excalibur"/>
    <property type="match status" value="1"/>
</dbReference>
<proteinExistence type="predicted"/>